<organism evidence="3 4">
    <name type="scientific">Amorphotheca resinae ATCC 22711</name>
    <dbReference type="NCBI Taxonomy" id="857342"/>
    <lineage>
        <taxon>Eukaryota</taxon>
        <taxon>Fungi</taxon>
        <taxon>Dikarya</taxon>
        <taxon>Ascomycota</taxon>
        <taxon>Pezizomycotina</taxon>
        <taxon>Leotiomycetes</taxon>
        <taxon>Helotiales</taxon>
        <taxon>Amorphothecaceae</taxon>
        <taxon>Amorphotheca</taxon>
    </lineage>
</organism>
<dbReference type="OrthoDB" id="3560987at2759"/>
<evidence type="ECO:0000313" key="4">
    <source>
        <dbReference type="Proteomes" id="UP000241818"/>
    </source>
</evidence>
<dbReference type="Proteomes" id="UP000241818">
    <property type="component" value="Unassembled WGS sequence"/>
</dbReference>
<keyword evidence="2" id="KW-0472">Membrane</keyword>
<feature type="region of interest" description="Disordered" evidence="1">
    <location>
        <begin position="1"/>
        <end position="57"/>
    </location>
</feature>
<name>A0A2T3AQ55_AMORE</name>
<gene>
    <name evidence="3" type="ORF">M430DRAFT_37712</name>
</gene>
<accession>A0A2T3AQ55</accession>
<dbReference type="AlphaFoldDB" id="A0A2T3AQ55"/>
<dbReference type="EMBL" id="KZ679019">
    <property type="protein sequence ID" value="PSS07137.1"/>
    <property type="molecule type" value="Genomic_DNA"/>
</dbReference>
<reference evidence="3 4" key="1">
    <citation type="journal article" date="2018" name="New Phytol.">
        <title>Comparative genomics and transcriptomics depict ericoid mycorrhizal fungi as versatile saprotrophs and plant mutualists.</title>
        <authorList>
            <person name="Martino E."/>
            <person name="Morin E."/>
            <person name="Grelet G.A."/>
            <person name="Kuo A."/>
            <person name="Kohler A."/>
            <person name="Daghino S."/>
            <person name="Barry K.W."/>
            <person name="Cichocki N."/>
            <person name="Clum A."/>
            <person name="Dockter R.B."/>
            <person name="Hainaut M."/>
            <person name="Kuo R.C."/>
            <person name="LaButti K."/>
            <person name="Lindahl B.D."/>
            <person name="Lindquist E.A."/>
            <person name="Lipzen A."/>
            <person name="Khouja H.R."/>
            <person name="Magnuson J."/>
            <person name="Murat C."/>
            <person name="Ohm R.A."/>
            <person name="Singer S.W."/>
            <person name="Spatafora J.W."/>
            <person name="Wang M."/>
            <person name="Veneault-Fourrey C."/>
            <person name="Henrissat B."/>
            <person name="Grigoriev I.V."/>
            <person name="Martin F.M."/>
            <person name="Perotto S."/>
        </authorList>
    </citation>
    <scope>NUCLEOTIDE SEQUENCE [LARGE SCALE GENOMIC DNA]</scope>
    <source>
        <strain evidence="3 4">ATCC 22711</strain>
    </source>
</reference>
<keyword evidence="4" id="KW-1185">Reference proteome</keyword>
<evidence type="ECO:0000256" key="1">
    <source>
        <dbReference type="SAM" id="MobiDB-lite"/>
    </source>
</evidence>
<feature type="transmembrane region" description="Helical" evidence="2">
    <location>
        <begin position="92"/>
        <end position="116"/>
    </location>
</feature>
<keyword evidence="2" id="KW-1133">Transmembrane helix</keyword>
<protein>
    <submittedName>
        <fullName evidence="3">Uncharacterized protein</fullName>
    </submittedName>
</protein>
<proteinExistence type="predicted"/>
<keyword evidence="2" id="KW-0812">Transmembrane</keyword>
<evidence type="ECO:0000256" key="2">
    <source>
        <dbReference type="SAM" id="Phobius"/>
    </source>
</evidence>
<evidence type="ECO:0000313" key="3">
    <source>
        <dbReference type="EMBL" id="PSS07137.1"/>
    </source>
</evidence>
<feature type="compositionally biased region" description="Low complexity" evidence="1">
    <location>
        <begin position="37"/>
        <end position="51"/>
    </location>
</feature>
<dbReference type="RefSeq" id="XP_024716793.1">
    <property type="nucleotide sequence ID" value="XM_024867172.1"/>
</dbReference>
<sequence length="154" mass="16689">MTSSKREKHYPNSRARRHDVVISQGKKSRKDKDGDTESVSSSTPSSTDTAPAPEPKCPLRFMLIGMMEAESKAGKKGGCPLRRVQLWHVIPLCLLAIINLLLVIIALLGLAGYQIAMGVQGLVISLVKADLDSDPYEESLAGTDDATTLVSEKR</sequence>
<dbReference type="InParanoid" id="A0A2T3AQ55"/>
<dbReference type="GeneID" id="36575253"/>